<feature type="transmembrane region" description="Helical" evidence="2">
    <location>
        <begin position="151"/>
        <end position="173"/>
    </location>
</feature>
<dbReference type="RefSeq" id="YP_009691065.1">
    <property type="nucleotide sequence ID" value="NC_044686.1"/>
</dbReference>
<name>A0A5B9RNC6_9MONI</name>
<feature type="transmembrane region" description="Helical" evidence="2">
    <location>
        <begin position="6"/>
        <end position="29"/>
    </location>
</feature>
<keyword evidence="2" id="KW-0521">NADP</keyword>
<keyword evidence="2" id="KW-0874">Quinone</keyword>
<reference evidence="3" key="1">
    <citation type="journal article" date="2019" name="Bot. J. Linn. Soc.">
        <title>Dynamism in plastome structure observed across the phylogenetic tree of ferns.</title>
        <authorList>
            <person name="Lehtonen S."/>
            <person name="Cardenas G.G."/>
        </authorList>
    </citation>
    <scope>NUCLEOTIDE SEQUENCE</scope>
</reference>
<feature type="transmembrane region" description="Helical" evidence="2">
    <location>
        <begin position="94"/>
        <end position="115"/>
    </location>
</feature>
<comment type="subcellular location">
    <subcellularLocation>
        <location evidence="2">Plastid</location>
        <location evidence="2">Chloroplast thylakoid membrane</location>
    </subcellularLocation>
</comment>
<dbReference type="PANTHER" id="PTHR33269:SF17">
    <property type="entry name" value="NADH-UBIQUINONE OXIDOREDUCTASE CHAIN 6"/>
    <property type="match status" value="1"/>
</dbReference>
<comment type="catalytic activity">
    <reaction evidence="2">
        <text>a plastoquinone + NADPH + (n+1) H(+)(in) = a plastoquinol + NADP(+) + n H(+)(out)</text>
        <dbReference type="Rhea" id="RHEA:42612"/>
        <dbReference type="Rhea" id="RHEA-COMP:9561"/>
        <dbReference type="Rhea" id="RHEA-COMP:9562"/>
        <dbReference type="ChEBI" id="CHEBI:15378"/>
        <dbReference type="ChEBI" id="CHEBI:17757"/>
        <dbReference type="ChEBI" id="CHEBI:57783"/>
        <dbReference type="ChEBI" id="CHEBI:58349"/>
        <dbReference type="ChEBI" id="CHEBI:62192"/>
    </reaction>
</comment>
<dbReference type="InterPro" id="IPR001457">
    <property type="entry name" value="NADH_UbQ/plastoQ_OxRdtase_su6"/>
</dbReference>
<organism evidence="3">
    <name type="scientific">Saccoloma inaequale</name>
    <dbReference type="NCBI Taxonomy" id="262953"/>
    <lineage>
        <taxon>Eukaryota</taxon>
        <taxon>Viridiplantae</taxon>
        <taxon>Streptophyta</taxon>
        <taxon>Embryophyta</taxon>
        <taxon>Tracheophyta</taxon>
        <taxon>Polypodiopsida</taxon>
        <taxon>Polypodiidae</taxon>
        <taxon>Polypodiales</taxon>
        <taxon>Saccolomatineae</taxon>
        <taxon>Saccolomataceae</taxon>
        <taxon>Saccoloma</taxon>
    </lineage>
</organism>
<dbReference type="EMBL" id="MK705756">
    <property type="protein sequence ID" value="QEG57845.1"/>
    <property type="molecule type" value="Genomic_DNA"/>
</dbReference>
<geneLocation type="chloroplast" evidence="3"/>
<dbReference type="InterPro" id="IPR042106">
    <property type="entry name" value="Nuo/plastoQ_OxRdtase_6_NuoJ"/>
</dbReference>
<evidence type="ECO:0000313" key="3">
    <source>
        <dbReference type="EMBL" id="QEG57845.1"/>
    </source>
</evidence>
<proteinExistence type="inferred from homology"/>
<evidence type="ECO:0000256" key="1">
    <source>
        <dbReference type="ARBA" id="ARBA00005698"/>
    </source>
</evidence>
<dbReference type="Pfam" id="PF00499">
    <property type="entry name" value="Oxidored_q3"/>
    <property type="match status" value="1"/>
</dbReference>
<dbReference type="AlphaFoldDB" id="A0A5B9RNC6"/>
<accession>A0A5B9RNC6</accession>
<keyword evidence="2" id="KW-0520">NAD</keyword>
<dbReference type="GO" id="GO:0048038">
    <property type="term" value="F:quinone binding"/>
    <property type="evidence" value="ECO:0007669"/>
    <property type="project" value="UniProtKB-KW"/>
</dbReference>
<keyword evidence="2" id="KW-1133">Transmembrane helix</keyword>
<comment type="function">
    <text evidence="2">NDH shuttles electrons from NAD(P)H:plastoquinone, via FMN and iron-sulfur (Fe-S) centers, to quinones in the photosynthetic chain and possibly in a chloroplast respiratory chain. The immediate electron acceptor for the enzyme in this species is believed to be plastoquinone. Couples the redox reaction to proton translocation, and thus conserves the redox energy in a proton gradient.</text>
</comment>
<sequence>MNLFELIHQIILTLIESGIPLGSLSVVLFPNVVHSAFSPGSVFTRISLPYFVLNADSVAAAQPLVYVGAINVLIVSAVMVTHEPTRSSSTPWSVGYFTALGVCIVLFLELTNVIYSTEWFDRNFIKKLEIPSANIPESNVRQLGYNLLSKFLIPFELASTLLLVALVGAIGLARDEEGSKINESSSVSTSRDNSSFF</sequence>
<protein>
    <recommendedName>
        <fullName evidence="2">NAD(P)H-quinone oxidoreductase subunit 6, chloroplastic</fullName>
        <ecNumber evidence="2">7.1.1.-</ecNumber>
    </recommendedName>
</protein>
<dbReference type="PANTHER" id="PTHR33269">
    <property type="entry name" value="NADH-UBIQUINONE OXIDOREDUCTASE CHAIN 6"/>
    <property type="match status" value="1"/>
</dbReference>
<comment type="catalytic activity">
    <reaction evidence="2">
        <text>a plastoquinone + NADH + (n+1) H(+)(in) = a plastoquinol + NAD(+) + n H(+)(out)</text>
        <dbReference type="Rhea" id="RHEA:42608"/>
        <dbReference type="Rhea" id="RHEA-COMP:9561"/>
        <dbReference type="Rhea" id="RHEA-COMP:9562"/>
        <dbReference type="ChEBI" id="CHEBI:15378"/>
        <dbReference type="ChEBI" id="CHEBI:17757"/>
        <dbReference type="ChEBI" id="CHEBI:57540"/>
        <dbReference type="ChEBI" id="CHEBI:57945"/>
        <dbReference type="ChEBI" id="CHEBI:62192"/>
    </reaction>
</comment>
<dbReference type="GO" id="GO:0009535">
    <property type="term" value="C:chloroplast thylakoid membrane"/>
    <property type="evidence" value="ECO:0007669"/>
    <property type="project" value="UniProtKB-SubCell"/>
</dbReference>
<keyword evidence="2 3" id="KW-0934">Plastid</keyword>
<feature type="transmembrane region" description="Helical" evidence="2">
    <location>
        <begin position="64"/>
        <end position="82"/>
    </location>
</feature>
<keyword evidence="2" id="KW-0812">Transmembrane</keyword>
<dbReference type="GO" id="GO:0008137">
    <property type="term" value="F:NADH dehydrogenase (ubiquinone) activity"/>
    <property type="evidence" value="ECO:0007669"/>
    <property type="project" value="UniProtKB-UniRule"/>
</dbReference>
<keyword evidence="2" id="KW-0618">Plastoquinone</keyword>
<gene>
    <name evidence="3" type="primary">ndhG</name>
</gene>
<comment type="similarity">
    <text evidence="1 2">Belongs to the complex I subunit 6 family.</text>
</comment>
<dbReference type="EC" id="7.1.1.-" evidence="2"/>
<dbReference type="Gene3D" id="1.20.120.1200">
    <property type="entry name" value="NADH-ubiquinone/plastoquinone oxidoreductase chain 6, subunit NuoJ"/>
    <property type="match status" value="1"/>
</dbReference>
<keyword evidence="2" id="KW-0793">Thylakoid</keyword>
<evidence type="ECO:0000256" key="2">
    <source>
        <dbReference type="RuleBase" id="RU004431"/>
    </source>
</evidence>
<comment type="subunit">
    <text evidence="2">NDH is composed of at least 16 different subunits, 5 of which are encoded in the nucleus.</text>
</comment>
<dbReference type="GeneID" id="41795292"/>
<keyword evidence="2" id="KW-0472">Membrane</keyword>
<keyword evidence="2 3" id="KW-0150">Chloroplast</keyword>